<dbReference type="EMBL" id="JAGGKT010000002">
    <property type="protein sequence ID" value="MBP1931011.1"/>
    <property type="molecule type" value="Genomic_DNA"/>
</dbReference>
<evidence type="ECO:0000256" key="2">
    <source>
        <dbReference type="ARBA" id="ARBA00011955"/>
    </source>
</evidence>
<evidence type="ECO:0000256" key="10">
    <source>
        <dbReference type="ARBA" id="ARBA00048540"/>
    </source>
</evidence>
<dbReference type="Gene3D" id="3.10.520.10">
    <property type="entry name" value="ApbE-like domains"/>
    <property type="match status" value="1"/>
</dbReference>
<dbReference type="InterPro" id="IPR024932">
    <property type="entry name" value="ApbE"/>
</dbReference>
<evidence type="ECO:0000256" key="8">
    <source>
        <dbReference type="ARBA" id="ARBA00022842"/>
    </source>
</evidence>
<name>A0ABS4GL88_9BACL</name>
<keyword evidence="4 11" id="KW-0285">Flavoprotein</keyword>
<dbReference type="RefSeq" id="WP_209809114.1">
    <property type="nucleotide sequence ID" value="NZ_JAGGKT010000002.1"/>
</dbReference>
<keyword evidence="5 11" id="KW-0808">Transferase</keyword>
<dbReference type="PANTHER" id="PTHR30040">
    <property type="entry name" value="THIAMINE BIOSYNTHESIS LIPOPROTEIN APBE"/>
    <property type="match status" value="1"/>
</dbReference>
<evidence type="ECO:0000256" key="3">
    <source>
        <dbReference type="ARBA" id="ARBA00016337"/>
    </source>
</evidence>
<comment type="caution">
    <text evidence="12">The sequence shown here is derived from an EMBL/GenBank/DDBJ whole genome shotgun (WGS) entry which is preliminary data.</text>
</comment>
<dbReference type="Proteomes" id="UP001519343">
    <property type="component" value="Unassembled WGS sequence"/>
</dbReference>
<comment type="catalytic activity">
    <reaction evidence="10 11">
        <text>L-threonyl-[protein] + FAD = FMN-L-threonyl-[protein] + AMP + H(+)</text>
        <dbReference type="Rhea" id="RHEA:36847"/>
        <dbReference type="Rhea" id="RHEA-COMP:11060"/>
        <dbReference type="Rhea" id="RHEA-COMP:11061"/>
        <dbReference type="ChEBI" id="CHEBI:15378"/>
        <dbReference type="ChEBI" id="CHEBI:30013"/>
        <dbReference type="ChEBI" id="CHEBI:57692"/>
        <dbReference type="ChEBI" id="CHEBI:74257"/>
        <dbReference type="ChEBI" id="CHEBI:456215"/>
        <dbReference type="EC" id="2.7.1.180"/>
    </reaction>
</comment>
<keyword evidence="8 11" id="KW-0460">Magnesium</keyword>
<dbReference type="Pfam" id="PF02424">
    <property type="entry name" value="ApbE"/>
    <property type="match status" value="1"/>
</dbReference>
<protein>
    <recommendedName>
        <fullName evidence="3 11">FAD:protein FMN transferase</fullName>
        <ecNumber evidence="2 11">2.7.1.180</ecNumber>
    </recommendedName>
    <alternativeName>
        <fullName evidence="9 11">Flavin transferase</fullName>
    </alternativeName>
</protein>
<sequence>MKFHAMNTTFQLAGLEKNQAKRIKNWFCYVENRLSRFKPDSELSALNQSQGKRFLASTLLYEVVEQAARYYKETNHLFHPFLGKNLEWIGYDRSFEHLTVAEDRNELVPPIPGNYLTLHPDMRSISLAPGISVDLGGIAKGWSVGKAQQWLQKEGLASGLIDGGGDIAGWGEEGTWTIGVADPYHIERDLVQLQMKRTFGIATSSTIKRSWVNSRGEKLHHLLDPMTGRPSQSDLVQVTMVAPDVCTAEVYAKTFLLLGLEKGVPLMKKNKPHLAFVTVDQNKEVFVSDNIHDYAIVKGEDKNE</sequence>
<dbReference type="PIRSF" id="PIRSF006268">
    <property type="entry name" value="ApbE"/>
    <property type="match status" value="1"/>
</dbReference>
<reference evidence="12 13" key="1">
    <citation type="submission" date="2021-03" db="EMBL/GenBank/DDBJ databases">
        <title>Genomic Encyclopedia of Type Strains, Phase IV (KMG-IV): sequencing the most valuable type-strain genomes for metagenomic binning, comparative biology and taxonomic classification.</title>
        <authorList>
            <person name="Goeker M."/>
        </authorList>
    </citation>
    <scope>NUCLEOTIDE SEQUENCE [LARGE SCALE GENOMIC DNA]</scope>
    <source>
        <strain evidence="12 13">DSM 24738</strain>
    </source>
</reference>
<keyword evidence="7 11" id="KW-0274">FAD</keyword>
<proteinExistence type="inferred from homology"/>
<evidence type="ECO:0000313" key="13">
    <source>
        <dbReference type="Proteomes" id="UP001519343"/>
    </source>
</evidence>
<accession>A0ABS4GL88</accession>
<evidence type="ECO:0000313" key="12">
    <source>
        <dbReference type="EMBL" id="MBP1931011.1"/>
    </source>
</evidence>
<organism evidence="12 13">
    <name type="scientific">Ammoniphilus resinae</name>
    <dbReference type="NCBI Taxonomy" id="861532"/>
    <lineage>
        <taxon>Bacteria</taxon>
        <taxon>Bacillati</taxon>
        <taxon>Bacillota</taxon>
        <taxon>Bacilli</taxon>
        <taxon>Bacillales</taxon>
        <taxon>Paenibacillaceae</taxon>
        <taxon>Aneurinibacillus group</taxon>
        <taxon>Ammoniphilus</taxon>
    </lineage>
</organism>
<keyword evidence="13" id="KW-1185">Reference proteome</keyword>
<dbReference type="SUPFAM" id="SSF143631">
    <property type="entry name" value="ApbE-like"/>
    <property type="match status" value="1"/>
</dbReference>
<evidence type="ECO:0000256" key="1">
    <source>
        <dbReference type="ARBA" id="ARBA00001946"/>
    </source>
</evidence>
<keyword evidence="6 11" id="KW-0479">Metal-binding</keyword>
<evidence type="ECO:0000256" key="7">
    <source>
        <dbReference type="ARBA" id="ARBA00022827"/>
    </source>
</evidence>
<keyword evidence="12" id="KW-0449">Lipoprotein</keyword>
<evidence type="ECO:0000256" key="4">
    <source>
        <dbReference type="ARBA" id="ARBA00022630"/>
    </source>
</evidence>
<evidence type="ECO:0000256" key="6">
    <source>
        <dbReference type="ARBA" id="ARBA00022723"/>
    </source>
</evidence>
<dbReference type="InterPro" id="IPR003374">
    <property type="entry name" value="ApbE-like_sf"/>
</dbReference>
<evidence type="ECO:0000256" key="9">
    <source>
        <dbReference type="ARBA" id="ARBA00031306"/>
    </source>
</evidence>
<dbReference type="PANTHER" id="PTHR30040:SF2">
    <property type="entry name" value="FAD:PROTEIN FMN TRANSFERASE"/>
    <property type="match status" value="1"/>
</dbReference>
<comment type="similarity">
    <text evidence="11">Belongs to the ApbE family.</text>
</comment>
<evidence type="ECO:0000256" key="11">
    <source>
        <dbReference type="PIRNR" id="PIRNR006268"/>
    </source>
</evidence>
<dbReference type="EC" id="2.7.1.180" evidence="2 11"/>
<evidence type="ECO:0000256" key="5">
    <source>
        <dbReference type="ARBA" id="ARBA00022679"/>
    </source>
</evidence>
<comment type="cofactor">
    <cofactor evidence="1">
        <name>Mg(2+)</name>
        <dbReference type="ChEBI" id="CHEBI:18420"/>
    </cofactor>
</comment>
<gene>
    <name evidence="12" type="ORF">J2Z37_001008</name>
</gene>